<evidence type="ECO:0000256" key="3">
    <source>
        <dbReference type="ARBA" id="ARBA00022598"/>
    </source>
</evidence>
<dbReference type="EMBL" id="JAYKOT010000003">
    <property type="protein sequence ID" value="MEB3428981.1"/>
    <property type="molecule type" value="Genomic_DNA"/>
</dbReference>
<dbReference type="RefSeq" id="WP_324619074.1">
    <property type="nucleotide sequence ID" value="NZ_JAYKOT010000003.1"/>
</dbReference>
<keyword evidence="6 10" id="KW-0648">Protein biosynthesis</keyword>
<accession>A0AAW9MS51</accession>
<dbReference type="NCBIfam" id="NF004014">
    <property type="entry name" value="PRK05477.1-4"/>
    <property type="match status" value="1"/>
</dbReference>
<dbReference type="InterPro" id="IPR017959">
    <property type="entry name" value="Asn/Gln-tRNA_amidoTrfase_suB/E"/>
</dbReference>
<dbReference type="InterPro" id="IPR004413">
    <property type="entry name" value="GatB"/>
</dbReference>
<comment type="catalytic activity">
    <reaction evidence="9 10">
        <text>L-glutamyl-tRNA(Gln) + L-glutamine + ATP + H2O = L-glutaminyl-tRNA(Gln) + L-glutamate + ADP + phosphate + H(+)</text>
        <dbReference type="Rhea" id="RHEA:17521"/>
        <dbReference type="Rhea" id="RHEA-COMP:9681"/>
        <dbReference type="Rhea" id="RHEA-COMP:9684"/>
        <dbReference type="ChEBI" id="CHEBI:15377"/>
        <dbReference type="ChEBI" id="CHEBI:15378"/>
        <dbReference type="ChEBI" id="CHEBI:29985"/>
        <dbReference type="ChEBI" id="CHEBI:30616"/>
        <dbReference type="ChEBI" id="CHEBI:43474"/>
        <dbReference type="ChEBI" id="CHEBI:58359"/>
        <dbReference type="ChEBI" id="CHEBI:78520"/>
        <dbReference type="ChEBI" id="CHEBI:78521"/>
        <dbReference type="ChEBI" id="CHEBI:456216"/>
    </reaction>
</comment>
<dbReference type="GO" id="GO:0050567">
    <property type="term" value="F:glutaminyl-tRNA synthase (glutamine-hydrolyzing) activity"/>
    <property type="evidence" value="ECO:0007669"/>
    <property type="project" value="UniProtKB-UniRule"/>
</dbReference>
<dbReference type="HAMAP" id="MF_00121">
    <property type="entry name" value="GatB"/>
    <property type="match status" value="1"/>
</dbReference>
<evidence type="ECO:0000313" key="12">
    <source>
        <dbReference type="EMBL" id="MEB3428981.1"/>
    </source>
</evidence>
<dbReference type="SMART" id="SM00845">
    <property type="entry name" value="GatB_Yqey"/>
    <property type="match status" value="1"/>
</dbReference>
<dbReference type="InterPro" id="IPR003789">
    <property type="entry name" value="Asn/Gln_tRNA_amidoTrase-B-like"/>
</dbReference>
<dbReference type="Gene3D" id="1.10.150.380">
    <property type="entry name" value="GatB domain, N-terminal subdomain"/>
    <property type="match status" value="1"/>
</dbReference>
<dbReference type="PANTHER" id="PTHR11659:SF0">
    <property type="entry name" value="GLUTAMYL-TRNA(GLN) AMIDOTRANSFERASE SUBUNIT B, MITOCHONDRIAL"/>
    <property type="match status" value="1"/>
</dbReference>
<name>A0AAW9MS51_9FIRM</name>
<feature type="domain" description="Asn/Gln amidotransferase" evidence="11">
    <location>
        <begin position="322"/>
        <end position="469"/>
    </location>
</feature>
<gene>
    <name evidence="10 12" type="primary">gatB</name>
    <name evidence="12" type="ORF">VLK81_02890</name>
</gene>
<comment type="function">
    <text evidence="7 10">Allows the formation of correctly charged Asn-tRNA(Asn) or Gln-tRNA(Gln) through the transamidation of misacylated Asp-tRNA(Asn) or Glu-tRNA(Gln) in organisms which lack either or both of asparaginyl-tRNA or glutaminyl-tRNA synthetases. The reaction takes place in the presence of glutamine and ATP through an activated phospho-Asp-tRNA(Asn) or phospho-Glu-tRNA(Gln).</text>
</comment>
<evidence type="ECO:0000256" key="7">
    <source>
        <dbReference type="ARBA" id="ARBA00024799"/>
    </source>
</evidence>
<dbReference type="AlphaFoldDB" id="A0AAW9MS51"/>
<dbReference type="PROSITE" id="PS01234">
    <property type="entry name" value="GATB"/>
    <property type="match status" value="1"/>
</dbReference>
<evidence type="ECO:0000256" key="5">
    <source>
        <dbReference type="ARBA" id="ARBA00022840"/>
    </source>
</evidence>
<dbReference type="InterPro" id="IPR006075">
    <property type="entry name" value="Asn/Gln-tRNA_Trfase_suB/E_cat"/>
</dbReference>
<dbReference type="SUPFAM" id="SSF55931">
    <property type="entry name" value="Glutamine synthetase/guanido kinase"/>
    <property type="match status" value="1"/>
</dbReference>
<dbReference type="EC" id="6.3.5.-" evidence="10"/>
<dbReference type="Proteomes" id="UP001357733">
    <property type="component" value="Unassembled WGS sequence"/>
</dbReference>
<keyword evidence="3 10" id="KW-0436">Ligase</keyword>
<evidence type="ECO:0000259" key="11">
    <source>
        <dbReference type="SMART" id="SM00845"/>
    </source>
</evidence>
<dbReference type="GO" id="GO:0070681">
    <property type="term" value="P:glutaminyl-tRNAGln biosynthesis via transamidation"/>
    <property type="evidence" value="ECO:0007669"/>
    <property type="project" value="TreeGrafter"/>
</dbReference>
<dbReference type="Pfam" id="PF02934">
    <property type="entry name" value="GatB_N"/>
    <property type="match status" value="1"/>
</dbReference>
<dbReference type="InterPro" id="IPR014746">
    <property type="entry name" value="Gln_synth/guanido_kin_cat_dom"/>
</dbReference>
<evidence type="ECO:0000256" key="10">
    <source>
        <dbReference type="HAMAP-Rule" id="MF_00121"/>
    </source>
</evidence>
<sequence>MKTLIGLEIHVELSTKTKMFCSCKNEFGKPANTNVCEICLGHPGTLPKINKRAVEYAVKAGLALSTSINKKSRMDRKKYFYSDLVKGFQISQDEIPLCRDGYIEIGPYGNKKKIRIQRIHIEEDTGKSLHTEEGETLMDYNRSGVPLIEIVTYPDISSKEEAREFLTILKQTLKYIGVSDVKMEEGSLRCDVNINLVDGDRKTGIAEIKNINSFKAVQKAIAFEEKRQKEFLEKGIVEVKQTRRWDDLLGETKLMRTKEEKDDYRYSYEGDLGELELSDEFIENIRKNLPELPGERLVRFIKDYGLSEYDADIISKDLNISRYFEETLDLTKDSKRTANWIISDVLRNLNENEMESDELKFTSKNLATLINYVKEDKVNTNTAKKLLKEFFLEDVDIEKVIKERGLIQIQDEDFLLKIVEEVLAENEQSIIDYKNGKDRALGFLVGMCMKKSKGKGNPVKFNEIILKKLEEA</sequence>
<dbReference type="InterPro" id="IPR018027">
    <property type="entry name" value="Asn/Gln_amidotransferase"/>
</dbReference>
<dbReference type="GO" id="GO:0006412">
    <property type="term" value="P:translation"/>
    <property type="evidence" value="ECO:0007669"/>
    <property type="project" value="UniProtKB-UniRule"/>
</dbReference>
<evidence type="ECO:0000256" key="2">
    <source>
        <dbReference type="ARBA" id="ARBA00011123"/>
    </source>
</evidence>
<comment type="caution">
    <text evidence="12">The sequence shown here is derived from an EMBL/GenBank/DDBJ whole genome shotgun (WGS) entry which is preliminary data.</text>
</comment>
<evidence type="ECO:0000256" key="1">
    <source>
        <dbReference type="ARBA" id="ARBA00005306"/>
    </source>
</evidence>
<dbReference type="FunFam" id="1.10.10.410:FF:000001">
    <property type="entry name" value="Aspartyl/glutamyl-tRNA(Asn/Gln) amidotransferase subunit B"/>
    <property type="match status" value="1"/>
</dbReference>
<comment type="subunit">
    <text evidence="2 10">Heterotrimer of A, B and C subunits.</text>
</comment>
<dbReference type="GO" id="GO:0005524">
    <property type="term" value="F:ATP binding"/>
    <property type="evidence" value="ECO:0007669"/>
    <property type="project" value="UniProtKB-KW"/>
</dbReference>
<protein>
    <recommendedName>
        <fullName evidence="10">Aspartyl/glutamyl-tRNA(Asn/Gln) amidotransferase subunit B</fullName>
        <shortName evidence="10">Asp/Glu-ADT subunit B</shortName>
        <ecNumber evidence="10">6.3.5.-</ecNumber>
    </recommendedName>
</protein>
<evidence type="ECO:0000313" key="13">
    <source>
        <dbReference type="Proteomes" id="UP001357733"/>
    </source>
</evidence>
<dbReference type="PANTHER" id="PTHR11659">
    <property type="entry name" value="GLUTAMYL-TRNA GLN AMIDOTRANSFERASE SUBUNIT B MITOCHONDRIAL AND PROKARYOTIC PET112-RELATED"/>
    <property type="match status" value="1"/>
</dbReference>
<evidence type="ECO:0000256" key="4">
    <source>
        <dbReference type="ARBA" id="ARBA00022741"/>
    </source>
</evidence>
<keyword evidence="4 10" id="KW-0547">Nucleotide-binding</keyword>
<dbReference type="InterPro" id="IPR017958">
    <property type="entry name" value="Gln-tRNA_amidoTrfase_suB_CS"/>
</dbReference>
<proteinExistence type="inferred from homology"/>
<comment type="similarity">
    <text evidence="1 10">Belongs to the GatB/GatE family. GatB subfamily.</text>
</comment>
<reference evidence="12 13" key="1">
    <citation type="submission" date="2024-01" db="EMBL/GenBank/DDBJ databases">
        <title>Complete genome sequence of Citroniella saccharovorans strain M6.X9, isolated from human fecal sample.</title>
        <authorList>
            <person name="Cheng G."/>
            <person name="Westerholm M."/>
            <person name="Schnurer A."/>
        </authorList>
    </citation>
    <scope>NUCLEOTIDE SEQUENCE [LARGE SCALE GENOMIC DNA]</scope>
    <source>
        <strain evidence="12 13">DSM 29873</strain>
    </source>
</reference>
<dbReference type="NCBIfam" id="TIGR00133">
    <property type="entry name" value="gatB"/>
    <property type="match status" value="1"/>
</dbReference>
<dbReference type="InterPro" id="IPR042114">
    <property type="entry name" value="GatB_C_1"/>
</dbReference>
<keyword evidence="13" id="KW-1185">Reference proteome</keyword>
<organism evidence="12 13">
    <name type="scientific">Citroniella saccharovorans</name>
    <dbReference type="NCBI Taxonomy" id="2053367"/>
    <lineage>
        <taxon>Bacteria</taxon>
        <taxon>Bacillati</taxon>
        <taxon>Bacillota</taxon>
        <taxon>Tissierellia</taxon>
        <taxon>Tissierellales</taxon>
        <taxon>Peptoniphilaceae</taxon>
        <taxon>Citroniella</taxon>
    </lineage>
</organism>
<dbReference type="Pfam" id="PF02637">
    <property type="entry name" value="GatB_Yqey"/>
    <property type="match status" value="1"/>
</dbReference>
<evidence type="ECO:0000256" key="6">
    <source>
        <dbReference type="ARBA" id="ARBA00022917"/>
    </source>
</evidence>
<evidence type="ECO:0000256" key="9">
    <source>
        <dbReference type="ARBA" id="ARBA00047913"/>
    </source>
</evidence>
<dbReference type="SUPFAM" id="SSF89095">
    <property type="entry name" value="GatB/YqeY motif"/>
    <property type="match status" value="1"/>
</dbReference>
<keyword evidence="5 10" id="KW-0067">ATP-binding</keyword>
<dbReference type="NCBIfam" id="NF004012">
    <property type="entry name" value="PRK05477.1-2"/>
    <property type="match status" value="1"/>
</dbReference>
<dbReference type="InterPro" id="IPR023168">
    <property type="entry name" value="GatB_Yqey_C_2"/>
</dbReference>
<comment type="catalytic activity">
    <reaction evidence="8 10">
        <text>L-aspartyl-tRNA(Asn) + L-glutamine + ATP + H2O = L-asparaginyl-tRNA(Asn) + L-glutamate + ADP + phosphate + 2 H(+)</text>
        <dbReference type="Rhea" id="RHEA:14513"/>
        <dbReference type="Rhea" id="RHEA-COMP:9674"/>
        <dbReference type="Rhea" id="RHEA-COMP:9677"/>
        <dbReference type="ChEBI" id="CHEBI:15377"/>
        <dbReference type="ChEBI" id="CHEBI:15378"/>
        <dbReference type="ChEBI" id="CHEBI:29985"/>
        <dbReference type="ChEBI" id="CHEBI:30616"/>
        <dbReference type="ChEBI" id="CHEBI:43474"/>
        <dbReference type="ChEBI" id="CHEBI:58359"/>
        <dbReference type="ChEBI" id="CHEBI:78515"/>
        <dbReference type="ChEBI" id="CHEBI:78516"/>
        <dbReference type="ChEBI" id="CHEBI:456216"/>
    </reaction>
</comment>
<dbReference type="Gene3D" id="1.10.10.410">
    <property type="match status" value="1"/>
</dbReference>
<evidence type="ECO:0000256" key="8">
    <source>
        <dbReference type="ARBA" id="ARBA00047380"/>
    </source>
</evidence>